<keyword evidence="4" id="KW-1185">Reference proteome</keyword>
<dbReference type="Pfam" id="PF17921">
    <property type="entry name" value="Integrase_H2C2"/>
    <property type="match status" value="1"/>
</dbReference>
<dbReference type="CDD" id="cd09279">
    <property type="entry name" value="RNase_HI_like"/>
    <property type="match status" value="1"/>
</dbReference>
<evidence type="ECO:0000313" key="4">
    <source>
        <dbReference type="Proteomes" id="UP000242715"/>
    </source>
</evidence>
<evidence type="ECO:0000313" key="3">
    <source>
        <dbReference type="EMBL" id="GAU35800.1"/>
    </source>
</evidence>
<dbReference type="PANTHER" id="PTHR48475">
    <property type="entry name" value="RIBONUCLEASE H"/>
    <property type="match status" value="1"/>
</dbReference>
<name>A0A2Z6NHC7_TRISU</name>
<dbReference type="EMBL" id="DF973605">
    <property type="protein sequence ID" value="GAU35800.1"/>
    <property type="molecule type" value="Genomic_DNA"/>
</dbReference>
<feature type="compositionally biased region" description="Pro residues" evidence="1">
    <location>
        <begin position="113"/>
        <end position="123"/>
    </location>
</feature>
<dbReference type="OrthoDB" id="1430228at2759"/>
<dbReference type="GO" id="GO:0004523">
    <property type="term" value="F:RNA-DNA hybrid ribonuclease activity"/>
    <property type="evidence" value="ECO:0007669"/>
    <property type="project" value="InterPro"/>
</dbReference>
<evidence type="ECO:0000256" key="1">
    <source>
        <dbReference type="SAM" id="MobiDB-lite"/>
    </source>
</evidence>
<proteinExistence type="predicted"/>
<feature type="domain" description="RNase H type-1" evidence="2">
    <location>
        <begin position="148"/>
        <end position="276"/>
    </location>
</feature>
<gene>
    <name evidence="3" type="ORF">TSUD_155750</name>
</gene>
<dbReference type="Gene3D" id="1.10.340.70">
    <property type="match status" value="1"/>
</dbReference>
<dbReference type="InterPro" id="IPR002156">
    <property type="entry name" value="RNaseH_domain"/>
</dbReference>
<dbReference type="Proteomes" id="UP000242715">
    <property type="component" value="Unassembled WGS sequence"/>
</dbReference>
<organism evidence="3 4">
    <name type="scientific">Trifolium subterraneum</name>
    <name type="common">Subterranean clover</name>
    <dbReference type="NCBI Taxonomy" id="3900"/>
    <lineage>
        <taxon>Eukaryota</taxon>
        <taxon>Viridiplantae</taxon>
        <taxon>Streptophyta</taxon>
        <taxon>Embryophyta</taxon>
        <taxon>Tracheophyta</taxon>
        <taxon>Spermatophyta</taxon>
        <taxon>Magnoliopsida</taxon>
        <taxon>eudicotyledons</taxon>
        <taxon>Gunneridae</taxon>
        <taxon>Pentapetalae</taxon>
        <taxon>rosids</taxon>
        <taxon>fabids</taxon>
        <taxon>Fabales</taxon>
        <taxon>Fabaceae</taxon>
        <taxon>Papilionoideae</taxon>
        <taxon>50 kb inversion clade</taxon>
        <taxon>NPAAA clade</taxon>
        <taxon>Hologalegina</taxon>
        <taxon>IRL clade</taxon>
        <taxon>Trifolieae</taxon>
        <taxon>Trifolium</taxon>
    </lineage>
</organism>
<reference evidence="4" key="1">
    <citation type="journal article" date="2017" name="Front. Plant Sci.">
        <title>Climate Clever Clovers: New Paradigm to Reduce the Environmental Footprint of Ruminants by Breeding Low Methanogenic Forages Utilizing Haplotype Variation.</title>
        <authorList>
            <person name="Kaur P."/>
            <person name="Appels R."/>
            <person name="Bayer P.E."/>
            <person name="Keeble-Gagnere G."/>
            <person name="Wang J."/>
            <person name="Hirakawa H."/>
            <person name="Shirasawa K."/>
            <person name="Vercoe P."/>
            <person name="Stefanova K."/>
            <person name="Durmic Z."/>
            <person name="Nichols P."/>
            <person name="Revell C."/>
            <person name="Isobe S.N."/>
            <person name="Edwards D."/>
            <person name="Erskine W."/>
        </authorList>
    </citation>
    <scope>NUCLEOTIDE SEQUENCE [LARGE SCALE GENOMIC DNA]</scope>
    <source>
        <strain evidence="4">cv. Daliak</strain>
    </source>
</reference>
<dbReference type="InterPro" id="IPR041588">
    <property type="entry name" value="Integrase_H2C2"/>
</dbReference>
<dbReference type="Gene3D" id="3.30.420.10">
    <property type="entry name" value="Ribonuclease H-like superfamily/Ribonuclease H"/>
    <property type="match status" value="1"/>
</dbReference>
<dbReference type="PANTHER" id="PTHR48475:SF2">
    <property type="entry name" value="RIBONUCLEASE H"/>
    <property type="match status" value="1"/>
</dbReference>
<feature type="region of interest" description="Disordered" evidence="1">
    <location>
        <begin position="73"/>
        <end position="125"/>
    </location>
</feature>
<sequence length="458" mass="50706">MGINGPSTALAKRWGYIYRAPLICQRYGSSSIENLHFTSTDLSVGVSAGTQPPSGFAWTNATTTAVHRRLVDSDQGENNHPNPPNHQNQFDGQEASVTPEGSVAHAQTTPLDVPLPHPIPQPEDPLVVPQVPQGAPMEVVMAALVNTINRQGQILREQADNMRSGAGIILKNGDGVLIEVSLGLSFPTTNNQAEYEAFLAGLRLADDMGAEEIKIFTDSQLVASQVLGEYQTKEERLLEYLNLIRTKLAKFKETEVKHVPREHNARADVLSKLASTRHKKAGNQSLIQETLMKPSIEKTAEVMHVCAINEQSWMSPVYNFLKSNTLPADAKGATKIRKRACSYVLLDDKLYRRGFSIPLLKCVEEARVEFILQKIHEGINGQHIGGRSLARKALRAGYYWPTMQNDAKDHVLKCDKCQRHGDMHLAPANELRTLISPWPFAWWGMDIVAVIFGRQAIG</sequence>
<dbReference type="AlphaFoldDB" id="A0A2Z6NHC7"/>
<dbReference type="SUPFAM" id="SSF53098">
    <property type="entry name" value="Ribonuclease H-like"/>
    <property type="match status" value="1"/>
</dbReference>
<accession>A0A2Z6NHC7</accession>
<dbReference type="PROSITE" id="PS50879">
    <property type="entry name" value="RNASE_H_1"/>
    <property type="match status" value="1"/>
</dbReference>
<dbReference type="GO" id="GO:0003676">
    <property type="term" value="F:nucleic acid binding"/>
    <property type="evidence" value="ECO:0007669"/>
    <property type="project" value="InterPro"/>
</dbReference>
<dbReference type="Pfam" id="PF13456">
    <property type="entry name" value="RVT_3"/>
    <property type="match status" value="1"/>
</dbReference>
<dbReference type="InterPro" id="IPR036397">
    <property type="entry name" value="RNaseH_sf"/>
</dbReference>
<protein>
    <recommendedName>
        <fullName evidence="2">RNase H type-1 domain-containing protein</fullName>
    </recommendedName>
</protein>
<evidence type="ECO:0000259" key="2">
    <source>
        <dbReference type="PROSITE" id="PS50879"/>
    </source>
</evidence>
<dbReference type="InterPro" id="IPR012337">
    <property type="entry name" value="RNaseH-like_sf"/>
</dbReference>